<dbReference type="AlphaFoldDB" id="A0A7H8TCB0"/>
<evidence type="ECO:0000313" key="1">
    <source>
        <dbReference type="EMBL" id="QKZ21057.1"/>
    </source>
</evidence>
<sequence>MFSQGGLHEGADHFVRLASEAGDTNAHCDLAHMRENPEALSLARRSSGSRLAHLAARENPGIYGVLALILGKRMDR</sequence>
<name>A0A7H8TCB0_STRCX</name>
<accession>A0A7H8TCB0</accession>
<reference evidence="1 2" key="1">
    <citation type="submission" date="2020-06" db="EMBL/GenBank/DDBJ databases">
        <title>Genome mining for natural products.</title>
        <authorList>
            <person name="Zhang B."/>
            <person name="Shi J."/>
            <person name="Ge H."/>
        </authorList>
    </citation>
    <scope>NUCLEOTIDE SEQUENCE [LARGE SCALE GENOMIC DNA]</scope>
    <source>
        <strain evidence="1 2">NA02069</strain>
    </source>
</reference>
<keyword evidence="2" id="KW-1185">Reference proteome</keyword>
<protein>
    <submittedName>
        <fullName evidence="1">Uncharacterized protein</fullName>
    </submittedName>
</protein>
<dbReference type="EMBL" id="CP056041">
    <property type="protein sequence ID" value="QKZ21057.1"/>
    <property type="molecule type" value="Genomic_DNA"/>
</dbReference>
<proteinExistence type="predicted"/>
<evidence type="ECO:0000313" key="2">
    <source>
        <dbReference type="Proteomes" id="UP000509418"/>
    </source>
</evidence>
<organism evidence="1 2">
    <name type="scientific">Streptomyces chartreusis</name>
    <dbReference type="NCBI Taxonomy" id="1969"/>
    <lineage>
        <taxon>Bacteria</taxon>
        <taxon>Bacillati</taxon>
        <taxon>Actinomycetota</taxon>
        <taxon>Actinomycetes</taxon>
        <taxon>Kitasatosporales</taxon>
        <taxon>Streptomycetaceae</taxon>
        <taxon>Streptomyces</taxon>
    </lineage>
</organism>
<dbReference type="Proteomes" id="UP000509418">
    <property type="component" value="Chromosome"/>
</dbReference>
<gene>
    <name evidence="1" type="ORF">HUT05_29150</name>
</gene>